<evidence type="ECO:0000313" key="3">
    <source>
        <dbReference type="Proteomes" id="UP001281731"/>
    </source>
</evidence>
<sequence length="65" mass="6742">MILPIASRRFSVRALLRIVRGRLGEFSLVVGLQLVAAIAAVISPIVIGRAIDIAGHPEAAARAAG</sequence>
<dbReference type="EMBL" id="JAWNGC010000062">
    <property type="protein sequence ID" value="MDY5155706.1"/>
    <property type="molecule type" value="Genomic_DNA"/>
</dbReference>
<evidence type="ECO:0008006" key="4">
    <source>
        <dbReference type="Google" id="ProtNLM"/>
    </source>
</evidence>
<dbReference type="Proteomes" id="UP001281731">
    <property type="component" value="Unassembled WGS sequence"/>
</dbReference>
<keyword evidence="1" id="KW-0472">Membrane</keyword>
<feature type="non-terminal residue" evidence="2">
    <location>
        <position position="65"/>
    </location>
</feature>
<gene>
    <name evidence="2" type="ORF">R6G80_08295</name>
</gene>
<feature type="transmembrane region" description="Helical" evidence="1">
    <location>
        <begin position="26"/>
        <end position="47"/>
    </location>
</feature>
<evidence type="ECO:0000313" key="2">
    <source>
        <dbReference type="EMBL" id="MDY5155706.1"/>
    </source>
</evidence>
<reference evidence="2" key="1">
    <citation type="submission" date="2023-10" db="EMBL/GenBank/DDBJ databases">
        <title>Whole Genome based description of the genera Actinobaculum and Actinotignum reveals a complex phylogenetic relationship within the species included in the genus Actinotignum.</title>
        <authorList>
            <person name="Jensen C.S."/>
            <person name="Dargis R."/>
            <person name="Kemp M."/>
            <person name="Christensen J.J."/>
        </authorList>
    </citation>
    <scope>NUCLEOTIDE SEQUENCE</scope>
    <source>
        <strain evidence="2">SLA_B511</strain>
    </source>
</reference>
<comment type="caution">
    <text evidence="2">The sequence shown here is derived from an EMBL/GenBank/DDBJ whole genome shotgun (WGS) entry which is preliminary data.</text>
</comment>
<keyword evidence="1" id="KW-1133">Transmembrane helix</keyword>
<accession>A0AAW9HPA1</accession>
<dbReference type="AlphaFoldDB" id="A0AAW9HPA1"/>
<proteinExistence type="predicted"/>
<protein>
    <recommendedName>
        <fullName evidence="4">ABC transporter ATP-binding protein</fullName>
    </recommendedName>
</protein>
<dbReference type="RefSeq" id="WP_320756800.1">
    <property type="nucleotide sequence ID" value="NZ_JAWNGC010000062.1"/>
</dbReference>
<keyword evidence="1" id="KW-0812">Transmembrane</keyword>
<name>A0AAW9HPA1_9ACTO</name>
<organism evidence="2 3">
    <name type="scientific">Actinotignum urinale</name>
    <dbReference type="NCBI Taxonomy" id="190146"/>
    <lineage>
        <taxon>Bacteria</taxon>
        <taxon>Bacillati</taxon>
        <taxon>Actinomycetota</taxon>
        <taxon>Actinomycetes</taxon>
        <taxon>Actinomycetales</taxon>
        <taxon>Actinomycetaceae</taxon>
        <taxon>Actinotignum</taxon>
    </lineage>
</organism>
<evidence type="ECO:0000256" key="1">
    <source>
        <dbReference type="SAM" id="Phobius"/>
    </source>
</evidence>